<dbReference type="GO" id="GO:0005524">
    <property type="term" value="F:ATP binding"/>
    <property type="evidence" value="ECO:0007669"/>
    <property type="project" value="UniProtKB-UniRule"/>
</dbReference>
<evidence type="ECO:0000313" key="13">
    <source>
        <dbReference type="EMBL" id="KDQ21361.1"/>
    </source>
</evidence>
<dbReference type="PANTHER" id="PTHR48012:SF21">
    <property type="entry name" value="PH DOMAIN-CONTAINING PROTEIN"/>
    <property type="match status" value="1"/>
</dbReference>
<keyword evidence="14" id="KW-1185">Reference proteome</keyword>
<evidence type="ECO:0000313" key="14">
    <source>
        <dbReference type="Proteomes" id="UP000027195"/>
    </source>
</evidence>
<dbReference type="PROSITE" id="PS00107">
    <property type="entry name" value="PROTEIN_KINASE_ATP"/>
    <property type="match status" value="1"/>
</dbReference>
<dbReference type="EMBL" id="KL198016">
    <property type="protein sequence ID" value="KDQ21361.1"/>
    <property type="molecule type" value="Genomic_DNA"/>
</dbReference>
<feature type="region of interest" description="Disordered" evidence="11">
    <location>
        <begin position="397"/>
        <end position="450"/>
    </location>
</feature>
<evidence type="ECO:0000256" key="8">
    <source>
        <dbReference type="ARBA" id="ARBA00047899"/>
    </source>
</evidence>
<feature type="region of interest" description="Disordered" evidence="11">
    <location>
        <begin position="644"/>
        <end position="700"/>
    </location>
</feature>
<feature type="compositionally biased region" description="Acidic residues" evidence="11">
    <location>
        <begin position="929"/>
        <end position="941"/>
    </location>
</feature>
<evidence type="ECO:0000256" key="1">
    <source>
        <dbReference type="ARBA" id="ARBA00008874"/>
    </source>
</evidence>
<keyword evidence="6" id="KW-0418">Kinase</keyword>
<dbReference type="Proteomes" id="UP000027195">
    <property type="component" value="Unassembled WGS sequence"/>
</dbReference>
<gene>
    <name evidence="13" type="ORF">BOTBODRAFT_25796</name>
</gene>
<evidence type="ECO:0000256" key="5">
    <source>
        <dbReference type="ARBA" id="ARBA00022741"/>
    </source>
</evidence>
<dbReference type="Gene3D" id="1.10.510.10">
    <property type="entry name" value="Transferase(Phosphotransferase) domain 1"/>
    <property type="match status" value="1"/>
</dbReference>
<name>A0A067NC84_BOTB1</name>
<accession>A0A067NC84</accession>
<feature type="domain" description="Protein kinase" evidence="12">
    <location>
        <begin position="27"/>
        <end position="285"/>
    </location>
</feature>
<dbReference type="AlphaFoldDB" id="A0A067NC84"/>
<feature type="region of interest" description="Disordered" evidence="11">
    <location>
        <begin position="720"/>
        <end position="743"/>
    </location>
</feature>
<dbReference type="Pfam" id="PF00069">
    <property type="entry name" value="Pkinase"/>
    <property type="match status" value="1"/>
</dbReference>
<dbReference type="STRING" id="930990.A0A067NC84"/>
<feature type="compositionally biased region" description="Pro residues" evidence="11">
    <location>
        <begin position="420"/>
        <end position="432"/>
    </location>
</feature>
<comment type="catalytic activity">
    <reaction evidence="9">
        <text>L-seryl-[protein] + ATP = O-phospho-L-seryl-[protein] + ADP + H(+)</text>
        <dbReference type="Rhea" id="RHEA:17989"/>
        <dbReference type="Rhea" id="RHEA-COMP:9863"/>
        <dbReference type="Rhea" id="RHEA-COMP:11604"/>
        <dbReference type="ChEBI" id="CHEBI:15378"/>
        <dbReference type="ChEBI" id="CHEBI:29999"/>
        <dbReference type="ChEBI" id="CHEBI:30616"/>
        <dbReference type="ChEBI" id="CHEBI:83421"/>
        <dbReference type="ChEBI" id="CHEBI:456216"/>
        <dbReference type="EC" id="2.7.11.1"/>
    </reaction>
</comment>
<feature type="compositionally biased region" description="Low complexity" evidence="11">
    <location>
        <begin position="501"/>
        <end position="514"/>
    </location>
</feature>
<feature type="compositionally biased region" description="Polar residues" evidence="11">
    <location>
        <begin position="683"/>
        <end position="692"/>
    </location>
</feature>
<dbReference type="Gene3D" id="3.30.200.20">
    <property type="entry name" value="Phosphorylase Kinase, domain 1"/>
    <property type="match status" value="1"/>
</dbReference>
<keyword evidence="4" id="KW-0808">Transferase</keyword>
<dbReference type="HOGENOM" id="CLU_013251_0_0_1"/>
<dbReference type="PROSITE" id="PS00108">
    <property type="entry name" value="PROTEIN_KINASE_ST"/>
    <property type="match status" value="1"/>
</dbReference>
<sequence length="958" mass="102769">MPPNGLSSLNLAAAISAQAHLSVTQIFRKLEVVGKGGYGSVYKGVHIASGTVVALKIINLDTPDDDVEDIQKEVSLLSRIGAGDTNNLTSYYGCWLAGPQVWIVMDFASGGSLRTLMKASKSGTLEEKYVVVIVRESLVALSFLHKAGIIHRDIKAANILVTSTGKILLCDFGVSALLVSSQSKRTTFAGTPHWMAPEVITEGSRYDTKADIWSLGITIYEIFMGSPPHSELEQLRALVIIPKAKPARIPENQGSKELREFVANCLRELPADRPSSDELAKSKWIKAATKTPVSILRDLITRYESWQAGGGVRASLAGPDYHGDDIDDDFDDMHDANWEFETVKGRPDLQSDTNQDDLYDPVHSTQPSFSTTLGIPGQHNQPPRSLRHLFEDASAPAESGLRTPMALPRSPLMNGQSSPSLPPIPSPAPPTPFLGGIESTEQSESADARTARPMDFVSFVQRSGTPSNLSPPGTPKMEALDSPIASTLLASPHRRRHGTRSRSGSNANKDSTSIPIPPLPLTLDLPPRRSALTPPPPDDSDASSSKETYRSPPQHTRQHRDRDGDNGPSVPKKSTSPLKFRFPSPASSSTGHLPPLTPQFTPSPSFSEASSFLSATVNGNRSPEPSSLRHLPSHSIELNHKTSFLNRSPNLHPPILASSTSGPLPTSSSLLSSPNSSTLGNGRPSSAHSHGSQKPAILKKPMISRQASLAVMETTGDTTLASRVSVRPDRSGSGGSRSDGDYAAGSTLAVPKMNVGIGLRDVLKLLPTSNDRLGIQDLLPPSPSPSAVSPGMRAFGQYFPSQQLHSEPNSTLGYLNHQSSHHHHQSSTSSPLGMYKDSPDTGHSHSTSATGMETETEEGLLSSSTTSWLHTGSGPPIRPLDYSAILSSGDLLTELSHTVDDLAQWLGIVEGGLNAVLDPVDDPERLVIPEDEEEEEDDDEKFEIISPEEHLKSPVMGL</sequence>
<reference evidence="14" key="1">
    <citation type="journal article" date="2014" name="Proc. Natl. Acad. Sci. U.S.A.">
        <title>Extensive sampling of basidiomycete genomes demonstrates inadequacy of the white-rot/brown-rot paradigm for wood decay fungi.</title>
        <authorList>
            <person name="Riley R."/>
            <person name="Salamov A.A."/>
            <person name="Brown D.W."/>
            <person name="Nagy L.G."/>
            <person name="Floudas D."/>
            <person name="Held B.W."/>
            <person name="Levasseur A."/>
            <person name="Lombard V."/>
            <person name="Morin E."/>
            <person name="Otillar R."/>
            <person name="Lindquist E.A."/>
            <person name="Sun H."/>
            <person name="LaButti K.M."/>
            <person name="Schmutz J."/>
            <person name="Jabbour D."/>
            <person name="Luo H."/>
            <person name="Baker S.E."/>
            <person name="Pisabarro A.G."/>
            <person name="Walton J.D."/>
            <person name="Blanchette R.A."/>
            <person name="Henrissat B."/>
            <person name="Martin F."/>
            <person name="Cullen D."/>
            <person name="Hibbett D.S."/>
            <person name="Grigoriev I.V."/>
        </authorList>
    </citation>
    <scope>NUCLEOTIDE SEQUENCE [LARGE SCALE GENOMIC DNA]</scope>
    <source>
        <strain evidence="14">FD-172 SS1</strain>
    </source>
</reference>
<keyword evidence="3" id="KW-0723">Serine/threonine-protein kinase</keyword>
<comment type="similarity">
    <text evidence="1">Belongs to the protein kinase superfamily. STE Ser/Thr protein kinase family. STE20 subfamily.</text>
</comment>
<dbReference type="EC" id="2.7.11.1" evidence="2"/>
<feature type="region of interest" description="Disordered" evidence="11">
    <location>
        <begin position="806"/>
        <end position="874"/>
    </location>
</feature>
<dbReference type="InterPro" id="IPR017441">
    <property type="entry name" value="Protein_kinase_ATP_BS"/>
</dbReference>
<feature type="compositionally biased region" description="Low complexity" evidence="11">
    <location>
        <begin position="846"/>
        <end position="874"/>
    </location>
</feature>
<dbReference type="InterPro" id="IPR011009">
    <property type="entry name" value="Kinase-like_dom_sf"/>
</dbReference>
<dbReference type="SMART" id="SM00220">
    <property type="entry name" value="S_TKc"/>
    <property type="match status" value="1"/>
</dbReference>
<evidence type="ECO:0000256" key="7">
    <source>
        <dbReference type="ARBA" id="ARBA00022840"/>
    </source>
</evidence>
<dbReference type="InterPro" id="IPR008271">
    <property type="entry name" value="Ser/Thr_kinase_AS"/>
</dbReference>
<dbReference type="InterPro" id="IPR050629">
    <property type="entry name" value="STE20/SPS1-PAK"/>
</dbReference>
<feature type="compositionally biased region" description="Low complexity" evidence="11">
    <location>
        <begin position="658"/>
        <end position="682"/>
    </location>
</feature>
<dbReference type="FunFam" id="1.10.510.10:FF:000499">
    <property type="entry name" value="Serine/threonine-protein kinase KIC1"/>
    <property type="match status" value="1"/>
</dbReference>
<dbReference type="OrthoDB" id="248923at2759"/>
<feature type="binding site" evidence="10">
    <location>
        <position position="56"/>
    </location>
    <ligand>
        <name>ATP</name>
        <dbReference type="ChEBI" id="CHEBI:30616"/>
    </ligand>
</feature>
<evidence type="ECO:0000256" key="4">
    <source>
        <dbReference type="ARBA" id="ARBA00022679"/>
    </source>
</evidence>
<protein>
    <recommendedName>
        <fullName evidence="2">non-specific serine/threonine protein kinase</fullName>
        <ecNumber evidence="2">2.7.11.1</ecNumber>
    </recommendedName>
</protein>
<feature type="region of interest" description="Disordered" evidence="11">
    <location>
        <begin position="487"/>
        <end position="608"/>
    </location>
</feature>
<proteinExistence type="inferred from homology"/>
<comment type="catalytic activity">
    <reaction evidence="8">
        <text>L-threonyl-[protein] + ATP = O-phospho-L-threonyl-[protein] + ADP + H(+)</text>
        <dbReference type="Rhea" id="RHEA:46608"/>
        <dbReference type="Rhea" id="RHEA-COMP:11060"/>
        <dbReference type="Rhea" id="RHEA-COMP:11605"/>
        <dbReference type="ChEBI" id="CHEBI:15378"/>
        <dbReference type="ChEBI" id="CHEBI:30013"/>
        <dbReference type="ChEBI" id="CHEBI:30616"/>
        <dbReference type="ChEBI" id="CHEBI:61977"/>
        <dbReference type="ChEBI" id="CHEBI:456216"/>
        <dbReference type="EC" id="2.7.11.1"/>
    </reaction>
</comment>
<evidence type="ECO:0000259" key="12">
    <source>
        <dbReference type="PROSITE" id="PS50011"/>
    </source>
</evidence>
<dbReference type="GO" id="GO:0005737">
    <property type="term" value="C:cytoplasm"/>
    <property type="evidence" value="ECO:0007669"/>
    <property type="project" value="TreeGrafter"/>
</dbReference>
<dbReference type="SUPFAM" id="SSF56112">
    <property type="entry name" value="Protein kinase-like (PK-like)"/>
    <property type="match status" value="1"/>
</dbReference>
<keyword evidence="5 10" id="KW-0547">Nucleotide-binding</keyword>
<organism evidence="13 14">
    <name type="scientific">Botryobasidium botryosum (strain FD-172 SS1)</name>
    <dbReference type="NCBI Taxonomy" id="930990"/>
    <lineage>
        <taxon>Eukaryota</taxon>
        <taxon>Fungi</taxon>
        <taxon>Dikarya</taxon>
        <taxon>Basidiomycota</taxon>
        <taxon>Agaricomycotina</taxon>
        <taxon>Agaricomycetes</taxon>
        <taxon>Cantharellales</taxon>
        <taxon>Botryobasidiaceae</taxon>
        <taxon>Botryobasidium</taxon>
    </lineage>
</organism>
<dbReference type="PANTHER" id="PTHR48012">
    <property type="entry name" value="STERILE20-LIKE KINASE, ISOFORM B-RELATED"/>
    <property type="match status" value="1"/>
</dbReference>
<dbReference type="InterPro" id="IPR000719">
    <property type="entry name" value="Prot_kinase_dom"/>
</dbReference>
<feature type="compositionally biased region" description="Low complexity" evidence="11">
    <location>
        <begin position="521"/>
        <end position="532"/>
    </location>
</feature>
<evidence type="ECO:0000256" key="6">
    <source>
        <dbReference type="ARBA" id="ARBA00022777"/>
    </source>
</evidence>
<feature type="compositionally biased region" description="Polar residues" evidence="11">
    <location>
        <begin position="363"/>
        <end position="383"/>
    </location>
</feature>
<evidence type="ECO:0000256" key="11">
    <source>
        <dbReference type="SAM" id="MobiDB-lite"/>
    </source>
</evidence>
<evidence type="ECO:0000256" key="9">
    <source>
        <dbReference type="ARBA" id="ARBA00048679"/>
    </source>
</evidence>
<keyword evidence="7 10" id="KW-0067">ATP-binding</keyword>
<dbReference type="PROSITE" id="PS50011">
    <property type="entry name" value="PROTEIN_KINASE_DOM"/>
    <property type="match status" value="1"/>
</dbReference>
<feature type="region of interest" description="Disordered" evidence="11">
    <location>
        <begin position="929"/>
        <end position="958"/>
    </location>
</feature>
<feature type="region of interest" description="Disordered" evidence="11">
    <location>
        <begin position="341"/>
        <end position="385"/>
    </location>
</feature>
<dbReference type="GO" id="GO:0004674">
    <property type="term" value="F:protein serine/threonine kinase activity"/>
    <property type="evidence" value="ECO:0007669"/>
    <property type="project" value="UniProtKB-KW"/>
</dbReference>
<evidence type="ECO:0000256" key="3">
    <source>
        <dbReference type="ARBA" id="ARBA00022527"/>
    </source>
</evidence>
<evidence type="ECO:0000256" key="10">
    <source>
        <dbReference type="PROSITE-ProRule" id="PRU10141"/>
    </source>
</evidence>
<evidence type="ECO:0000256" key="2">
    <source>
        <dbReference type="ARBA" id="ARBA00012513"/>
    </source>
</evidence>
<dbReference type="InParanoid" id="A0A067NC84"/>